<comment type="caution">
    <text evidence="2">The sequence shown here is derived from an EMBL/GenBank/DDBJ whole genome shotgun (WGS) entry which is preliminary data.</text>
</comment>
<dbReference type="SUPFAM" id="SSF48452">
    <property type="entry name" value="TPR-like"/>
    <property type="match status" value="1"/>
</dbReference>
<sequence length="646" mass="71683">MGSLQEALPYLEEALELCRDATILTWFAWVLLITSKKQNFYRRYLAQQRVSECCKEALQMQPSALAAQCLAHVEPETLAMCTALNPVHHLVAYGRHCLDGAAAQRRAGAAALRRFLAEVNGPADLPTACLLLGELGATPVTGGSTVTTAMIISSKLMALDALWRYWTYVKKPQRATEASLVAIGALREAPSAWQRAVTMALKALALDGQWDECWRLAAAELSCRSSREILYQCGRLAFYDGREEAISAYLPHMKGMLPAVPKNVRVFLRFWVAMLESKNGYTLVAARTLQELFPSLEDGPYCSLNKERHAKEVLDVAFDLERNLRRIYEASSAVWLSARGKVPLTPILQEGDAEAEAAPPPEPLQGRSEMEHRRPPGWSERPMEAPLGGSRDGVPAAPKAAAIPPWRRADLGPKPPSPELRFSSSPGLGSAWKFFDTWRAARSLKAVEAKDAFLGLLCQGRLHLMNGELEDAQRIWTSASETRVEAFLELWNLHDAQNAHKKAVLCARKAFEETSPESQVSVEMELIFHRKVWGGTAGESVDCRHWVQLLLAKSLRKCSLWEDAWQTLLAASREAVADHPEEARFQGAYGACLYQVLKLCILAAEDAARHEVLQVMGIYGSTEAPLPWLASRVGQCNVIKDFWTSR</sequence>
<dbReference type="OrthoDB" id="409510at2759"/>
<name>A0A9P1FFT8_9DINO</name>
<evidence type="ECO:0000313" key="3">
    <source>
        <dbReference type="EMBL" id="CAL1127988.1"/>
    </source>
</evidence>
<evidence type="ECO:0000256" key="1">
    <source>
        <dbReference type="SAM" id="MobiDB-lite"/>
    </source>
</evidence>
<dbReference type="EMBL" id="CAMXCT010000146">
    <property type="protein sequence ID" value="CAI3974613.1"/>
    <property type="molecule type" value="Genomic_DNA"/>
</dbReference>
<proteinExistence type="predicted"/>
<evidence type="ECO:0000313" key="2">
    <source>
        <dbReference type="EMBL" id="CAI3974613.1"/>
    </source>
</evidence>
<feature type="region of interest" description="Disordered" evidence="1">
    <location>
        <begin position="351"/>
        <end position="398"/>
    </location>
</feature>
<organism evidence="2">
    <name type="scientific">Cladocopium goreaui</name>
    <dbReference type="NCBI Taxonomy" id="2562237"/>
    <lineage>
        <taxon>Eukaryota</taxon>
        <taxon>Sar</taxon>
        <taxon>Alveolata</taxon>
        <taxon>Dinophyceae</taxon>
        <taxon>Suessiales</taxon>
        <taxon>Symbiodiniaceae</taxon>
        <taxon>Cladocopium</taxon>
    </lineage>
</organism>
<evidence type="ECO:0000313" key="5">
    <source>
        <dbReference type="Proteomes" id="UP001152797"/>
    </source>
</evidence>
<reference evidence="2" key="1">
    <citation type="submission" date="2022-10" db="EMBL/GenBank/DDBJ databases">
        <authorList>
            <person name="Chen Y."/>
            <person name="Dougan E. K."/>
            <person name="Chan C."/>
            <person name="Rhodes N."/>
            <person name="Thang M."/>
        </authorList>
    </citation>
    <scope>NUCLEOTIDE SEQUENCE</scope>
</reference>
<dbReference type="AlphaFoldDB" id="A0A9P1FFT8"/>
<gene>
    <name evidence="2" type="ORF">C1SCF055_LOCUS3001</name>
</gene>
<accession>A0A9P1FFT8</accession>
<keyword evidence="5" id="KW-1185">Reference proteome</keyword>
<dbReference type="Proteomes" id="UP001152797">
    <property type="component" value="Unassembled WGS sequence"/>
</dbReference>
<dbReference type="InterPro" id="IPR011990">
    <property type="entry name" value="TPR-like_helical_dom_sf"/>
</dbReference>
<dbReference type="EMBL" id="CAMXCT020000146">
    <property type="protein sequence ID" value="CAL1127988.1"/>
    <property type="molecule type" value="Genomic_DNA"/>
</dbReference>
<reference evidence="3" key="2">
    <citation type="submission" date="2024-04" db="EMBL/GenBank/DDBJ databases">
        <authorList>
            <person name="Chen Y."/>
            <person name="Shah S."/>
            <person name="Dougan E. K."/>
            <person name="Thang M."/>
            <person name="Chan C."/>
        </authorList>
    </citation>
    <scope>NUCLEOTIDE SEQUENCE [LARGE SCALE GENOMIC DNA]</scope>
</reference>
<protein>
    <submittedName>
        <fullName evidence="4">Tetratricopeptide repeat protein 38</fullName>
    </submittedName>
</protein>
<evidence type="ECO:0000313" key="4">
    <source>
        <dbReference type="EMBL" id="CAL4761925.1"/>
    </source>
</evidence>
<dbReference type="EMBL" id="CAMXCT030000146">
    <property type="protein sequence ID" value="CAL4761925.1"/>
    <property type="molecule type" value="Genomic_DNA"/>
</dbReference>